<name>A0A9P6AFD5_9AGAM</name>
<accession>A0A9P6AFD5</accession>
<comment type="caution">
    <text evidence="2">The sequence shown here is derived from an EMBL/GenBank/DDBJ whole genome shotgun (WGS) entry which is preliminary data.</text>
</comment>
<feature type="compositionally biased region" description="Polar residues" evidence="1">
    <location>
        <begin position="100"/>
        <end position="115"/>
    </location>
</feature>
<feature type="compositionally biased region" description="Basic residues" evidence="1">
    <location>
        <begin position="70"/>
        <end position="85"/>
    </location>
</feature>
<proteinExistence type="predicted"/>
<dbReference type="EMBL" id="MU129214">
    <property type="protein sequence ID" value="KAF9504557.1"/>
    <property type="molecule type" value="Genomic_DNA"/>
</dbReference>
<evidence type="ECO:0000256" key="1">
    <source>
        <dbReference type="SAM" id="MobiDB-lite"/>
    </source>
</evidence>
<organism evidence="2 3">
    <name type="scientific">Hydnum rufescens UP504</name>
    <dbReference type="NCBI Taxonomy" id="1448309"/>
    <lineage>
        <taxon>Eukaryota</taxon>
        <taxon>Fungi</taxon>
        <taxon>Dikarya</taxon>
        <taxon>Basidiomycota</taxon>
        <taxon>Agaricomycotina</taxon>
        <taxon>Agaricomycetes</taxon>
        <taxon>Cantharellales</taxon>
        <taxon>Hydnaceae</taxon>
        <taxon>Hydnum</taxon>
    </lineage>
</organism>
<evidence type="ECO:0000313" key="3">
    <source>
        <dbReference type="Proteomes" id="UP000886523"/>
    </source>
</evidence>
<feature type="region of interest" description="Disordered" evidence="1">
    <location>
        <begin position="56"/>
        <end position="130"/>
    </location>
</feature>
<protein>
    <submittedName>
        <fullName evidence="2">Uncharacterized protein</fullName>
    </submittedName>
</protein>
<dbReference type="Proteomes" id="UP000886523">
    <property type="component" value="Unassembled WGS sequence"/>
</dbReference>
<dbReference type="AlphaFoldDB" id="A0A9P6AFD5"/>
<reference evidence="2" key="1">
    <citation type="journal article" date="2020" name="Nat. Commun.">
        <title>Large-scale genome sequencing of mycorrhizal fungi provides insights into the early evolution of symbiotic traits.</title>
        <authorList>
            <person name="Miyauchi S."/>
            <person name="Kiss E."/>
            <person name="Kuo A."/>
            <person name="Drula E."/>
            <person name="Kohler A."/>
            <person name="Sanchez-Garcia M."/>
            <person name="Morin E."/>
            <person name="Andreopoulos B."/>
            <person name="Barry K.W."/>
            <person name="Bonito G."/>
            <person name="Buee M."/>
            <person name="Carver A."/>
            <person name="Chen C."/>
            <person name="Cichocki N."/>
            <person name="Clum A."/>
            <person name="Culley D."/>
            <person name="Crous P.W."/>
            <person name="Fauchery L."/>
            <person name="Girlanda M."/>
            <person name="Hayes R.D."/>
            <person name="Keri Z."/>
            <person name="LaButti K."/>
            <person name="Lipzen A."/>
            <person name="Lombard V."/>
            <person name="Magnuson J."/>
            <person name="Maillard F."/>
            <person name="Murat C."/>
            <person name="Nolan M."/>
            <person name="Ohm R.A."/>
            <person name="Pangilinan J."/>
            <person name="Pereira M.F."/>
            <person name="Perotto S."/>
            <person name="Peter M."/>
            <person name="Pfister S."/>
            <person name="Riley R."/>
            <person name="Sitrit Y."/>
            <person name="Stielow J.B."/>
            <person name="Szollosi G."/>
            <person name="Zifcakova L."/>
            <person name="Stursova M."/>
            <person name="Spatafora J.W."/>
            <person name="Tedersoo L."/>
            <person name="Vaario L.M."/>
            <person name="Yamada A."/>
            <person name="Yan M."/>
            <person name="Wang P."/>
            <person name="Xu J."/>
            <person name="Bruns T."/>
            <person name="Baldrian P."/>
            <person name="Vilgalys R."/>
            <person name="Dunand C."/>
            <person name="Henrissat B."/>
            <person name="Grigoriev I.V."/>
            <person name="Hibbett D."/>
            <person name="Nagy L.G."/>
            <person name="Martin F.M."/>
        </authorList>
    </citation>
    <scope>NUCLEOTIDE SEQUENCE</scope>
    <source>
        <strain evidence="2">UP504</strain>
    </source>
</reference>
<gene>
    <name evidence="2" type="ORF">BS47DRAFT_1368703</name>
</gene>
<feature type="compositionally biased region" description="Basic and acidic residues" evidence="1">
    <location>
        <begin position="1"/>
        <end position="11"/>
    </location>
</feature>
<evidence type="ECO:0000313" key="2">
    <source>
        <dbReference type="EMBL" id="KAF9504557.1"/>
    </source>
</evidence>
<feature type="region of interest" description="Disordered" evidence="1">
    <location>
        <begin position="1"/>
        <end position="41"/>
    </location>
</feature>
<keyword evidence="3" id="KW-1185">Reference proteome</keyword>
<sequence>MTPPKKTRDPQKIPANCNCDATRHTQTSELRENGPDHTPAAAGVWSSKILLLPERVHTQKTPQPPEPCTKNRRWGVRRPRPKRVPHTCQSGIQIEAPEMTTATRPNDPPTMNCQAQPPVPHPPKRYHTPAQAGVWCY</sequence>